<dbReference type="eggNOG" id="KOG4081">
    <property type="taxonomic scope" value="Eukaryota"/>
</dbReference>
<dbReference type="CDD" id="cd21455">
    <property type="entry name" value="DLC-like_DYNLT1_DYNLT3"/>
    <property type="match status" value="1"/>
</dbReference>
<proteinExistence type="inferred from homology"/>
<dbReference type="WormBase" id="T05C12.5">
    <property type="protein sequence ID" value="CE51565"/>
    <property type="gene ID" value="WBGene00011469"/>
    <property type="gene designation" value="dylt-3"/>
</dbReference>
<dbReference type="GO" id="GO:0007018">
    <property type="term" value="P:microtubule-based movement"/>
    <property type="evidence" value="ECO:0000318"/>
    <property type="project" value="GO_Central"/>
</dbReference>
<dbReference type="Pfam" id="PF03645">
    <property type="entry name" value="Tctex-1"/>
    <property type="match status" value="1"/>
</dbReference>
<protein>
    <submittedName>
        <fullName evidence="2">DYnein Light chain (Tctex type)</fullName>
    </submittedName>
</protein>
<dbReference type="KEGG" id="cel:CELE_T05C12.5"/>
<evidence type="ECO:0000313" key="4">
    <source>
        <dbReference type="WormBase" id="T05C12.5"/>
    </source>
</evidence>
<evidence type="ECO:0000256" key="1">
    <source>
        <dbReference type="ARBA" id="ARBA00005361"/>
    </source>
</evidence>
<dbReference type="STRING" id="6239.T05C12.5.1"/>
<name>Q22226_CAEEL</name>
<dbReference type="GO" id="GO:0045505">
    <property type="term" value="F:dynein intermediate chain binding"/>
    <property type="evidence" value="ECO:0000318"/>
    <property type="project" value="GO_Central"/>
</dbReference>
<dbReference type="HOGENOM" id="CLU_1697143_0_0_1"/>
<dbReference type="Proteomes" id="UP000001940">
    <property type="component" value="Chromosome II"/>
</dbReference>
<dbReference type="GO" id="GO:0005868">
    <property type="term" value="C:cytoplasmic dynein complex"/>
    <property type="evidence" value="ECO:0000318"/>
    <property type="project" value="GO_Central"/>
</dbReference>
<keyword evidence="3" id="KW-1185">Reference proteome</keyword>
<dbReference type="Gene3D" id="3.30.1140.40">
    <property type="entry name" value="Tctex-1"/>
    <property type="match status" value="1"/>
</dbReference>
<comment type="similarity">
    <text evidence="1">Belongs to the dynein light chain Tctex-type family.</text>
</comment>
<gene>
    <name evidence="2 4" type="primary">dylt-3</name>
    <name evidence="2" type="ORF">CELE_T05C12.5</name>
    <name evidence="4" type="ORF">T05C12.5</name>
</gene>
<sequence length="148" mass="16968">MTDTSTTSSVAKRQIESKNAQLLRQLIEKKNKKLKKKVYSNAEEQEIDLIIQKSFDSIIGKTPYSPFKMSDWMSKMIQTISDNLVKLNGSKKFLVHCTISAKTDNLAICTANMCSWDTTKDTAYYSEWMSKTIFGAVQVFFITHRFSK</sequence>
<dbReference type="EMBL" id="BX284602">
    <property type="protein sequence ID" value="CAA91306.2"/>
    <property type="molecule type" value="Genomic_DNA"/>
</dbReference>
<dbReference type="UCSC" id="T05C12.5">
    <property type="organism name" value="c. elegans"/>
</dbReference>
<dbReference type="PaxDb" id="6239-T05C12.5"/>
<dbReference type="OrthoDB" id="5850316at2759"/>
<reference evidence="2 3" key="1">
    <citation type="journal article" date="1998" name="Science">
        <title>Genome sequence of the nematode C. elegans: a platform for investigating biology.</title>
        <authorList>
            <consortium name="The C. elegans sequencing consortium"/>
            <person name="Sulson J.E."/>
            <person name="Waterston R."/>
        </authorList>
    </citation>
    <scope>NUCLEOTIDE SEQUENCE [LARGE SCALE GENOMIC DNA]</scope>
    <source>
        <strain evidence="2 3">Bristol N2</strain>
    </source>
</reference>
<dbReference type="GO" id="GO:0005737">
    <property type="term" value="C:cytoplasm"/>
    <property type="evidence" value="ECO:0000318"/>
    <property type="project" value="GO_Central"/>
</dbReference>
<evidence type="ECO:0000313" key="3">
    <source>
        <dbReference type="Proteomes" id="UP000001940"/>
    </source>
</evidence>
<dbReference type="Bgee" id="WBGene00011469">
    <property type="expression patterns" value="Expressed in adult organism and 2 other cell types or tissues"/>
</dbReference>
<dbReference type="SMR" id="Q22226"/>
<dbReference type="PIR" id="T24506">
    <property type="entry name" value="T24506"/>
</dbReference>
<accession>Q22226</accession>
<evidence type="ECO:0000313" key="2">
    <source>
        <dbReference type="EMBL" id="CAA91306.2"/>
    </source>
</evidence>
<dbReference type="InParanoid" id="Q22226"/>
<dbReference type="GeneID" id="188123"/>
<dbReference type="InterPro" id="IPR005334">
    <property type="entry name" value="Tctex-1-like"/>
</dbReference>
<dbReference type="AlphaFoldDB" id="Q22226"/>
<dbReference type="CTD" id="188123"/>
<dbReference type="InterPro" id="IPR038586">
    <property type="entry name" value="Tctex-1-like_sf"/>
</dbReference>
<dbReference type="PANTHER" id="PTHR21255">
    <property type="entry name" value="T-COMPLEX-ASSOCIATED-TESTIS-EXPRESSED 1/ DYNEIN LIGHT CHAIN"/>
    <property type="match status" value="1"/>
</dbReference>
<dbReference type="PANTHER" id="PTHR21255:SF4">
    <property type="entry name" value="DYNEIN LIGHT CHAIN TCTEX-TYPE"/>
    <property type="match status" value="1"/>
</dbReference>
<dbReference type="AGR" id="WB:WBGene00011469"/>
<organism evidence="2 3">
    <name type="scientific">Caenorhabditis elegans</name>
    <dbReference type="NCBI Taxonomy" id="6239"/>
    <lineage>
        <taxon>Eukaryota</taxon>
        <taxon>Metazoa</taxon>
        <taxon>Ecdysozoa</taxon>
        <taxon>Nematoda</taxon>
        <taxon>Chromadorea</taxon>
        <taxon>Rhabditida</taxon>
        <taxon>Rhabditina</taxon>
        <taxon>Rhabditomorpha</taxon>
        <taxon>Rhabditoidea</taxon>
        <taxon>Rhabditidae</taxon>
        <taxon>Peloderinae</taxon>
        <taxon>Caenorhabditis</taxon>
    </lineage>
</organism>
<dbReference type="RefSeq" id="NP_001317727.1">
    <property type="nucleotide sequence ID" value="NM_001330954.3"/>
</dbReference>